<dbReference type="GO" id="GO:0016987">
    <property type="term" value="F:sigma factor activity"/>
    <property type="evidence" value="ECO:0007669"/>
    <property type="project" value="UniProtKB-KW"/>
</dbReference>
<dbReference type="SUPFAM" id="SSF88659">
    <property type="entry name" value="Sigma3 and sigma4 domains of RNA polymerase sigma factors"/>
    <property type="match status" value="1"/>
</dbReference>
<proteinExistence type="inferred from homology"/>
<dbReference type="Gene3D" id="1.10.1740.10">
    <property type="match status" value="1"/>
</dbReference>
<accession>A0A916XTB2</accession>
<dbReference type="EMBL" id="BMJJ01000001">
    <property type="protein sequence ID" value="GGD06145.1"/>
    <property type="molecule type" value="Genomic_DNA"/>
</dbReference>
<evidence type="ECO:0000256" key="4">
    <source>
        <dbReference type="ARBA" id="ARBA00023125"/>
    </source>
</evidence>
<dbReference type="PANTHER" id="PTHR43133">
    <property type="entry name" value="RNA POLYMERASE ECF-TYPE SIGMA FACTO"/>
    <property type="match status" value="1"/>
</dbReference>
<keyword evidence="10" id="KW-1185">Reference proteome</keyword>
<evidence type="ECO:0000256" key="2">
    <source>
        <dbReference type="ARBA" id="ARBA00023015"/>
    </source>
</evidence>
<dbReference type="GO" id="GO:0003677">
    <property type="term" value="F:DNA binding"/>
    <property type="evidence" value="ECO:0007669"/>
    <property type="project" value="UniProtKB-KW"/>
</dbReference>
<dbReference type="InterPro" id="IPR013325">
    <property type="entry name" value="RNA_pol_sigma_r2"/>
</dbReference>
<reference evidence="9" key="1">
    <citation type="journal article" date="2014" name="Int. J. Syst. Evol. Microbiol.">
        <title>Complete genome sequence of Corynebacterium casei LMG S-19264T (=DSM 44701T), isolated from a smear-ripened cheese.</title>
        <authorList>
            <consortium name="US DOE Joint Genome Institute (JGI-PGF)"/>
            <person name="Walter F."/>
            <person name="Albersmeier A."/>
            <person name="Kalinowski J."/>
            <person name="Ruckert C."/>
        </authorList>
    </citation>
    <scope>NUCLEOTIDE SEQUENCE</scope>
    <source>
        <strain evidence="9">CGMCC 1.15493</strain>
    </source>
</reference>
<gene>
    <name evidence="9" type="ORF">GCM10011335_06360</name>
</gene>
<dbReference type="Pfam" id="PF08281">
    <property type="entry name" value="Sigma70_r4_2"/>
    <property type="match status" value="1"/>
</dbReference>
<comment type="similarity">
    <text evidence="1">Belongs to the sigma-70 factor family. ECF subfamily.</text>
</comment>
<dbReference type="NCBIfam" id="NF009165">
    <property type="entry name" value="PRK12512.1"/>
    <property type="match status" value="1"/>
</dbReference>
<reference evidence="9" key="2">
    <citation type="submission" date="2020-09" db="EMBL/GenBank/DDBJ databases">
        <authorList>
            <person name="Sun Q."/>
            <person name="Zhou Y."/>
        </authorList>
    </citation>
    <scope>NUCLEOTIDE SEQUENCE</scope>
    <source>
        <strain evidence="9">CGMCC 1.15493</strain>
    </source>
</reference>
<evidence type="ECO:0000313" key="9">
    <source>
        <dbReference type="EMBL" id="GGD06145.1"/>
    </source>
</evidence>
<sequence>MLFDAGADAASRNKRPAHTEEGEMMPAFPPPPEGLDALLRAALRGDDRAYGAFLREAARALRAFAARRAPAAPGFDPEDLVQEILMAVHAKRHTWRQEEPVAPWLFAIARHKAVDAYRRHGRRLEIDIAEFAEILASPAAEAVPTPKDVARAVDSLDGRQRAVVASISVEGRSIGETAEKLKITEGAVRVAFHRGLAAIAARFGSQ</sequence>
<protein>
    <submittedName>
        <fullName evidence="9">RNA polymerase sigma factor</fullName>
    </submittedName>
</protein>
<dbReference type="PANTHER" id="PTHR43133:SF58">
    <property type="entry name" value="ECF RNA POLYMERASE SIGMA FACTOR SIGD"/>
    <property type="match status" value="1"/>
</dbReference>
<dbReference type="InterPro" id="IPR013324">
    <property type="entry name" value="RNA_pol_sigma_r3/r4-like"/>
</dbReference>
<feature type="region of interest" description="Disordered" evidence="6">
    <location>
        <begin position="1"/>
        <end position="29"/>
    </location>
</feature>
<evidence type="ECO:0000256" key="5">
    <source>
        <dbReference type="ARBA" id="ARBA00023163"/>
    </source>
</evidence>
<dbReference type="Proteomes" id="UP000613160">
    <property type="component" value="Unassembled WGS sequence"/>
</dbReference>
<evidence type="ECO:0000259" key="7">
    <source>
        <dbReference type="Pfam" id="PF04542"/>
    </source>
</evidence>
<name>A0A916XTB2_9HYPH</name>
<dbReference type="InterPro" id="IPR039425">
    <property type="entry name" value="RNA_pol_sigma-70-like"/>
</dbReference>
<dbReference type="AlphaFoldDB" id="A0A916XTB2"/>
<keyword evidence="3" id="KW-0731">Sigma factor</keyword>
<comment type="caution">
    <text evidence="9">The sequence shown here is derived from an EMBL/GenBank/DDBJ whole genome shotgun (WGS) entry which is preliminary data.</text>
</comment>
<evidence type="ECO:0000256" key="1">
    <source>
        <dbReference type="ARBA" id="ARBA00010641"/>
    </source>
</evidence>
<evidence type="ECO:0000256" key="6">
    <source>
        <dbReference type="SAM" id="MobiDB-lite"/>
    </source>
</evidence>
<feature type="domain" description="RNA polymerase sigma factor 70 region 4 type 2" evidence="8">
    <location>
        <begin position="149"/>
        <end position="198"/>
    </location>
</feature>
<evidence type="ECO:0000259" key="8">
    <source>
        <dbReference type="Pfam" id="PF08281"/>
    </source>
</evidence>
<dbReference type="NCBIfam" id="TIGR02937">
    <property type="entry name" value="sigma70-ECF"/>
    <property type="match status" value="1"/>
</dbReference>
<dbReference type="Gene3D" id="1.10.10.10">
    <property type="entry name" value="Winged helix-like DNA-binding domain superfamily/Winged helix DNA-binding domain"/>
    <property type="match status" value="1"/>
</dbReference>
<dbReference type="Pfam" id="PF04542">
    <property type="entry name" value="Sigma70_r2"/>
    <property type="match status" value="1"/>
</dbReference>
<dbReference type="InterPro" id="IPR013249">
    <property type="entry name" value="RNA_pol_sigma70_r4_t2"/>
</dbReference>
<organism evidence="9 10">
    <name type="scientific">Aureimonas glaciei</name>
    <dbReference type="NCBI Taxonomy" id="1776957"/>
    <lineage>
        <taxon>Bacteria</taxon>
        <taxon>Pseudomonadati</taxon>
        <taxon>Pseudomonadota</taxon>
        <taxon>Alphaproteobacteria</taxon>
        <taxon>Hyphomicrobiales</taxon>
        <taxon>Aurantimonadaceae</taxon>
        <taxon>Aureimonas</taxon>
    </lineage>
</organism>
<evidence type="ECO:0000313" key="10">
    <source>
        <dbReference type="Proteomes" id="UP000613160"/>
    </source>
</evidence>
<keyword evidence="2" id="KW-0805">Transcription regulation</keyword>
<dbReference type="InterPro" id="IPR036388">
    <property type="entry name" value="WH-like_DNA-bd_sf"/>
</dbReference>
<keyword evidence="4" id="KW-0238">DNA-binding</keyword>
<dbReference type="GO" id="GO:0006352">
    <property type="term" value="P:DNA-templated transcription initiation"/>
    <property type="evidence" value="ECO:0007669"/>
    <property type="project" value="InterPro"/>
</dbReference>
<feature type="domain" description="RNA polymerase sigma-70 region 2" evidence="7">
    <location>
        <begin position="56"/>
        <end position="123"/>
    </location>
</feature>
<dbReference type="SUPFAM" id="SSF88946">
    <property type="entry name" value="Sigma2 domain of RNA polymerase sigma factors"/>
    <property type="match status" value="1"/>
</dbReference>
<keyword evidence="5" id="KW-0804">Transcription</keyword>
<evidence type="ECO:0000256" key="3">
    <source>
        <dbReference type="ARBA" id="ARBA00023082"/>
    </source>
</evidence>
<dbReference type="InterPro" id="IPR014284">
    <property type="entry name" value="RNA_pol_sigma-70_dom"/>
</dbReference>
<dbReference type="InterPro" id="IPR007627">
    <property type="entry name" value="RNA_pol_sigma70_r2"/>
</dbReference>